<name>A0A518GH96_9BACT</name>
<reference evidence="1 2" key="1">
    <citation type="submission" date="2019-02" db="EMBL/GenBank/DDBJ databases">
        <title>Deep-cultivation of Planctomycetes and their phenomic and genomic characterization uncovers novel biology.</title>
        <authorList>
            <person name="Wiegand S."/>
            <person name="Jogler M."/>
            <person name="Boedeker C."/>
            <person name="Pinto D."/>
            <person name="Vollmers J."/>
            <person name="Rivas-Marin E."/>
            <person name="Kohn T."/>
            <person name="Peeters S.H."/>
            <person name="Heuer A."/>
            <person name="Rast P."/>
            <person name="Oberbeckmann S."/>
            <person name="Bunk B."/>
            <person name="Jeske O."/>
            <person name="Meyerdierks A."/>
            <person name="Storesund J.E."/>
            <person name="Kallscheuer N."/>
            <person name="Luecker S."/>
            <person name="Lage O.M."/>
            <person name="Pohl T."/>
            <person name="Merkel B.J."/>
            <person name="Hornburger P."/>
            <person name="Mueller R.-W."/>
            <person name="Bruemmer F."/>
            <person name="Labrenz M."/>
            <person name="Spormann A.M."/>
            <person name="Op den Camp H."/>
            <person name="Overmann J."/>
            <person name="Amann R."/>
            <person name="Jetten M.S.M."/>
            <person name="Mascher T."/>
            <person name="Medema M.H."/>
            <person name="Devos D.P."/>
            <person name="Kaster A.-K."/>
            <person name="Ovreas L."/>
            <person name="Rohde M."/>
            <person name="Galperin M.Y."/>
            <person name="Jogler C."/>
        </authorList>
    </citation>
    <scope>NUCLEOTIDE SEQUENCE [LARGE SCALE GENOMIC DNA]</scope>
    <source>
        <strain evidence="1 2">Q31a</strain>
    </source>
</reference>
<dbReference type="Proteomes" id="UP000318017">
    <property type="component" value="Chromosome"/>
</dbReference>
<dbReference type="InterPro" id="IPR014710">
    <property type="entry name" value="RmlC-like_jellyroll"/>
</dbReference>
<dbReference type="UniPathway" id="UPA00067">
    <property type="reaction ID" value="UER00123"/>
</dbReference>
<organism evidence="1 2">
    <name type="scientific">Aureliella helgolandensis</name>
    <dbReference type="NCBI Taxonomy" id="2527968"/>
    <lineage>
        <taxon>Bacteria</taxon>
        <taxon>Pseudomonadati</taxon>
        <taxon>Planctomycetota</taxon>
        <taxon>Planctomycetia</taxon>
        <taxon>Pirellulales</taxon>
        <taxon>Pirellulaceae</taxon>
        <taxon>Aureliella</taxon>
    </lineage>
</organism>
<evidence type="ECO:0000313" key="2">
    <source>
        <dbReference type="Proteomes" id="UP000318017"/>
    </source>
</evidence>
<accession>A0A518GH96</accession>
<dbReference type="SUPFAM" id="SSF51182">
    <property type="entry name" value="RmlC-like cupins"/>
    <property type="match status" value="1"/>
</dbReference>
<protein>
    <submittedName>
        <fullName evidence="1">Uncharacterized protein</fullName>
    </submittedName>
</protein>
<dbReference type="KEGG" id="ahel:Q31a_63640"/>
<dbReference type="Gene3D" id="2.60.120.10">
    <property type="entry name" value="Jelly Rolls"/>
    <property type="match status" value="1"/>
</dbReference>
<keyword evidence="2" id="KW-1185">Reference proteome</keyword>
<dbReference type="AlphaFoldDB" id="A0A518GH96"/>
<dbReference type="CDD" id="cd20295">
    <property type="entry name" value="cupin_Pac13-like"/>
    <property type="match status" value="1"/>
</dbReference>
<sequence length="119" mass="13467">MAELTKSYEVVDYPSLPTILCPCGVARRGLMDVESVPYSLHVTEITKNAKVHYHKAITETYFVLECEDDAQMELDGERIPLRPHMAVVIHPKTRHRAVGGMKVLIVASPKFDPADEWFD</sequence>
<dbReference type="EMBL" id="CP036298">
    <property type="protein sequence ID" value="QDV27971.1"/>
    <property type="molecule type" value="Genomic_DNA"/>
</dbReference>
<gene>
    <name evidence="1" type="ORF">Q31a_63640</name>
</gene>
<evidence type="ECO:0000313" key="1">
    <source>
        <dbReference type="EMBL" id="QDV27971.1"/>
    </source>
</evidence>
<dbReference type="OrthoDB" id="287918at2"/>
<dbReference type="GO" id="GO:0019491">
    <property type="term" value="P:ectoine biosynthetic process"/>
    <property type="evidence" value="ECO:0007669"/>
    <property type="project" value="UniProtKB-UniPathway"/>
</dbReference>
<dbReference type="InterPro" id="IPR011051">
    <property type="entry name" value="RmlC_Cupin_sf"/>
</dbReference>
<proteinExistence type="predicted"/>